<sequence>MTQKVAGHRGSRSPNACSAFLDAAFKPLLPLNKKRTLALRGVLFPIELFGSTSSKKTPLLRKRTLALRGVLFPTELFGSTSSKKNTSLLRKRTLALRGVLFPIELFGSTSSKKNTSLLRKRTLALRGVLFPTELFGSTSSKKKPLCSGKELLHFAVYSSRLSYSDPHLVKKNHLSALEKNSCPS</sequence>
<name>A0AAV4MUQ5_9ARAC</name>
<reference evidence="1 2" key="1">
    <citation type="submission" date="2021-06" db="EMBL/GenBank/DDBJ databases">
        <title>Caerostris darwini draft genome.</title>
        <authorList>
            <person name="Kono N."/>
            <person name="Arakawa K."/>
        </authorList>
    </citation>
    <scope>NUCLEOTIDE SEQUENCE [LARGE SCALE GENOMIC DNA]</scope>
</reference>
<dbReference type="AlphaFoldDB" id="A0AAV4MUQ5"/>
<dbReference type="Proteomes" id="UP001054837">
    <property type="component" value="Unassembled WGS sequence"/>
</dbReference>
<organism evidence="1 2">
    <name type="scientific">Caerostris darwini</name>
    <dbReference type="NCBI Taxonomy" id="1538125"/>
    <lineage>
        <taxon>Eukaryota</taxon>
        <taxon>Metazoa</taxon>
        <taxon>Ecdysozoa</taxon>
        <taxon>Arthropoda</taxon>
        <taxon>Chelicerata</taxon>
        <taxon>Arachnida</taxon>
        <taxon>Araneae</taxon>
        <taxon>Araneomorphae</taxon>
        <taxon>Entelegynae</taxon>
        <taxon>Araneoidea</taxon>
        <taxon>Araneidae</taxon>
        <taxon>Caerostris</taxon>
    </lineage>
</organism>
<comment type="caution">
    <text evidence="1">The sequence shown here is derived from an EMBL/GenBank/DDBJ whole genome shotgun (WGS) entry which is preliminary data.</text>
</comment>
<keyword evidence="2" id="KW-1185">Reference proteome</keyword>
<dbReference type="EMBL" id="BPLQ01000802">
    <property type="protein sequence ID" value="GIX75086.1"/>
    <property type="molecule type" value="Genomic_DNA"/>
</dbReference>
<proteinExistence type="predicted"/>
<protein>
    <submittedName>
        <fullName evidence="1">Uncharacterized protein</fullName>
    </submittedName>
</protein>
<evidence type="ECO:0000313" key="1">
    <source>
        <dbReference type="EMBL" id="GIX75086.1"/>
    </source>
</evidence>
<accession>A0AAV4MUQ5</accession>
<gene>
    <name evidence="1" type="ORF">CDAR_479401</name>
</gene>
<evidence type="ECO:0000313" key="2">
    <source>
        <dbReference type="Proteomes" id="UP001054837"/>
    </source>
</evidence>